<organism evidence="2 3">
    <name type="scientific">Kaistella montana</name>
    <dbReference type="NCBI Taxonomy" id="1849733"/>
    <lineage>
        <taxon>Bacteria</taxon>
        <taxon>Pseudomonadati</taxon>
        <taxon>Bacteroidota</taxon>
        <taxon>Flavobacteriia</taxon>
        <taxon>Flavobacteriales</taxon>
        <taxon>Weeksellaceae</taxon>
        <taxon>Chryseobacterium group</taxon>
        <taxon>Kaistella</taxon>
    </lineage>
</organism>
<dbReference type="RefSeq" id="WP_255926885.1">
    <property type="nucleotide sequence ID" value="NZ_JBHULG010000001.1"/>
</dbReference>
<accession>A0ABW5K5M6</accession>
<evidence type="ECO:0000313" key="2">
    <source>
        <dbReference type="EMBL" id="MFD2544151.1"/>
    </source>
</evidence>
<feature type="domain" description="Outer membrane protein beta-barrel" evidence="1">
    <location>
        <begin position="1"/>
        <end position="72"/>
    </location>
</feature>
<proteinExistence type="predicted"/>
<dbReference type="Proteomes" id="UP001597394">
    <property type="component" value="Unassembled WGS sequence"/>
</dbReference>
<sequence>MFQYNATPQFYLEAGPEFSFLLSAKDKWDGGSDDVKDEFNSFDFGIGLGMGYYFIPNFGINARYVAGFTDIAKDNPTSDTYKDNVFQIGLSYKFGK</sequence>
<dbReference type="InterPro" id="IPR025665">
    <property type="entry name" value="Beta-barrel_OMP_2"/>
</dbReference>
<reference evidence="3" key="1">
    <citation type="journal article" date="2019" name="Int. J. Syst. Evol. Microbiol.">
        <title>The Global Catalogue of Microorganisms (GCM) 10K type strain sequencing project: providing services to taxonomists for standard genome sequencing and annotation.</title>
        <authorList>
            <consortium name="The Broad Institute Genomics Platform"/>
            <consortium name="The Broad Institute Genome Sequencing Center for Infectious Disease"/>
            <person name="Wu L."/>
            <person name="Ma J."/>
        </authorList>
    </citation>
    <scope>NUCLEOTIDE SEQUENCE [LARGE SCALE GENOMIC DNA]</scope>
    <source>
        <strain evidence="3">KCTC 52204</strain>
    </source>
</reference>
<dbReference type="EMBL" id="JBHULG010000001">
    <property type="protein sequence ID" value="MFD2544151.1"/>
    <property type="molecule type" value="Genomic_DNA"/>
</dbReference>
<comment type="caution">
    <text evidence="2">The sequence shown here is derived from an EMBL/GenBank/DDBJ whole genome shotgun (WGS) entry which is preliminary data.</text>
</comment>
<name>A0ABW5K5M6_9FLAO</name>
<keyword evidence="3" id="KW-1185">Reference proteome</keyword>
<dbReference type="SUPFAM" id="SSF56925">
    <property type="entry name" value="OMPA-like"/>
    <property type="match status" value="1"/>
</dbReference>
<protein>
    <submittedName>
        <fullName evidence="2">Outer membrane beta-barrel protein</fullName>
    </submittedName>
</protein>
<dbReference type="InterPro" id="IPR011250">
    <property type="entry name" value="OMP/PagP_B-barrel"/>
</dbReference>
<evidence type="ECO:0000259" key="1">
    <source>
        <dbReference type="Pfam" id="PF13568"/>
    </source>
</evidence>
<dbReference type="Gene3D" id="2.40.160.20">
    <property type="match status" value="1"/>
</dbReference>
<evidence type="ECO:0000313" key="3">
    <source>
        <dbReference type="Proteomes" id="UP001597394"/>
    </source>
</evidence>
<dbReference type="Pfam" id="PF13568">
    <property type="entry name" value="OMP_b-brl_2"/>
    <property type="match status" value="1"/>
</dbReference>
<gene>
    <name evidence="2" type="ORF">ACFSO8_01635</name>
</gene>